<accession>A0A2K8P7F8</accession>
<sequence>MDEEEWNDYSTNNLIKEKHYNQVFNKEEYEEAIKRGYQHREYWRANDIESHRKWQDENFNYQVWLICNSINKNVNLYIRIYFSNNLKEKDKNSLIFRKQSLLDSKNSKLNYNILIIQWYDWALENYLPNK</sequence>
<gene>
    <name evidence="1" type="ORF">MTABA_v1c03420</name>
</gene>
<dbReference type="KEGG" id="mtab:MTABA_v1c03420"/>
<organism evidence="1 2">
    <name type="scientific">Mesoplasma tabanidae</name>
    <dbReference type="NCBI Taxonomy" id="219745"/>
    <lineage>
        <taxon>Bacteria</taxon>
        <taxon>Bacillati</taxon>
        <taxon>Mycoplasmatota</taxon>
        <taxon>Mollicutes</taxon>
        <taxon>Entomoplasmatales</taxon>
        <taxon>Entomoplasmataceae</taxon>
        <taxon>Mesoplasma</taxon>
    </lineage>
</organism>
<dbReference type="AlphaFoldDB" id="A0A2K8P7F8"/>
<reference evidence="1 2" key="1">
    <citation type="submission" date="2017-11" db="EMBL/GenBank/DDBJ databases">
        <title>Genome sequence of Mesoplasma tabanidae BARC 857 (ATCC 49584).</title>
        <authorList>
            <person name="Lo W.-S."/>
            <person name="Kuo C.-H."/>
        </authorList>
    </citation>
    <scope>NUCLEOTIDE SEQUENCE [LARGE SCALE GENOMIC DNA]</scope>
    <source>
        <strain evidence="1 2">BARC 857</strain>
    </source>
</reference>
<protein>
    <submittedName>
        <fullName evidence="1">Uncharacterized protein</fullName>
    </submittedName>
</protein>
<dbReference type="Proteomes" id="UP000232223">
    <property type="component" value="Chromosome"/>
</dbReference>
<dbReference type="EMBL" id="CP024969">
    <property type="protein sequence ID" value="ATZ21545.1"/>
    <property type="molecule type" value="Genomic_DNA"/>
</dbReference>
<keyword evidence="2" id="KW-1185">Reference proteome</keyword>
<proteinExistence type="predicted"/>
<name>A0A2K8P7F8_9MOLU</name>
<evidence type="ECO:0000313" key="2">
    <source>
        <dbReference type="Proteomes" id="UP000232223"/>
    </source>
</evidence>
<evidence type="ECO:0000313" key="1">
    <source>
        <dbReference type="EMBL" id="ATZ21545.1"/>
    </source>
</evidence>
<dbReference type="RefSeq" id="WP_100679487.1">
    <property type="nucleotide sequence ID" value="NZ_CP024969.1"/>
</dbReference>